<protein>
    <submittedName>
        <fullName evidence="1">Uncharacterized protein</fullName>
    </submittedName>
</protein>
<sequence length="199" mass="23117">MKNRIYFIVLLFVNSFTFGQNIPENFTFVGNVLADTTDFDNDIFKDVLPPILNSKNTIEIRFLIAPDMKVDTLITLYYDGKWNAKKYNLDTNKELTVKINDQKQKLAEIFQQLVDNNIFNLPESSSINIAPTHINLETGEITQELMGVLHAITYIVQFKVGNQYRLYGFSSPEPYLETHPEIQEFKNYTNIMKVFQTIE</sequence>
<comment type="caution">
    <text evidence="1">The sequence shown here is derived from an EMBL/GenBank/DDBJ whole genome shotgun (WGS) entry which is preliminary data.</text>
</comment>
<accession>A0ABP9HMJ2</accession>
<dbReference type="RefSeq" id="WP_345169544.1">
    <property type="nucleotide sequence ID" value="NZ_BAABJK010000009.1"/>
</dbReference>
<evidence type="ECO:0000313" key="2">
    <source>
        <dbReference type="Proteomes" id="UP001501692"/>
    </source>
</evidence>
<organism evidence="1 2">
    <name type="scientific">Algibacter aquimarinus</name>
    <dbReference type="NCBI Taxonomy" id="1136748"/>
    <lineage>
        <taxon>Bacteria</taxon>
        <taxon>Pseudomonadati</taxon>
        <taxon>Bacteroidota</taxon>
        <taxon>Flavobacteriia</taxon>
        <taxon>Flavobacteriales</taxon>
        <taxon>Flavobacteriaceae</taxon>
        <taxon>Algibacter</taxon>
    </lineage>
</organism>
<keyword evidence="2" id="KW-1185">Reference proteome</keyword>
<evidence type="ECO:0000313" key="1">
    <source>
        <dbReference type="EMBL" id="GAA4974326.1"/>
    </source>
</evidence>
<dbReference type="Proteomes" id="UP001501692">
    <property type="component" value="Unassembled WGS sequence"/>
</dbReference>
<name>A0ABP9HMJ2_9FLAO</name>
<gene>
    <name evidence="1" type="ORF">GCM10023315_26060</name>
</gene>
<proteinExistence type="predicted"/>
<dbReference type="EMBL" id="BAABJK010000009">
    <property type="protein sequence ID" value="GAA4974326.1"/>
    <property type="molecule type" value="Genomic_DNA"/>
</dbReference>
<reference evidence="2" key="1">
    <citation type="journal article" date="2019" name="Int. J. Syst. Evol. Microbiol.">
        <title>The Global Catalogue of Microorganisms (GCM) 10K type strain sequencing project: providing services to taxonomists for standard genome sequencing and annotation.</title>
        <authorList>
            <consortium name="The Broad Institute Genomics Platform"/>
            <consortium name="The Broad Institute Genome Sequencing Center for Infectious Disease"/>
            <person name="Wu L."/>
            <person name="Ma J."/>
        </authorList>
    </citation>
    <scope>NUCLEOTIDE SEQUENCE [LARGE SCALE GENOMIC DNA]</scope>
    <source>
        <strain evidence="2">JCM 18287</strain>
    </source>
</reference>